<evidence type="ECO:0000313" key="1">
    <source>
        <dbReference type="EMBL" id="JAD23169.1"/>
    </source>
</evidence>
<sequence>MSTDISRVNLHSLHEMNASFSAIRSWAYLSSLSASSHSCLLRYS</sequence>
<dbReference type="AlphaFoldDB" id="A0A0A8YB35"/>
<organism evidence="1">
    <name type="scientific">Arundo donax</name>
    <name type="common">Giant reed</name>
    <name type="synonym">Donax arundinaceus</name>
    <dbReference type="NCBI Taxonomy" id="35708"/>
    <lineage>
        <taxon>Eukaryota</taxon>
        <taxon>Viridiplantae</taxon>
        <taxon>Streptophyta</taxon>
        <taxon>Embryophyta</taxon>
        <taxon>Tracheophyta</taxon>
        <taxon>Spermatophyta</taxon>
        <taxon>Magnoliopsida</taxon>
        <taxon>Liliopsida</taxon>
        <taxon>Poales</taxon>
        <taxon>Poaceae</taxon>
        <taxon>PACMAD clade</taxon>
        <taxon>Arundinoideae</taxon>
        <taxon>Arundineae</taxon>
        <taxon>Arundo</taxon>
    </lineage>
</organism>
<proteinExistence type="predicted"/>
<reference evidence="1" key="2">
    <citation type="journal article" date="2015" name="Data Brief">
        <title>Shoot transcriptome of the giant reed, Arundo donax.</title>
        <authorList>
            <person name="Barrero R.A."/>
            <person name="Guerrero F.D."/>
            <person name="Moolhuijzen P."/>
            <person name="Goolsby J.A."/>
            <person name="Tidwell J."/>
            <person name="Bellgard S.E."/>
            <person name="Bellgard M.I."/>
        </authorList>
    </citation>
    <scope>NUCLEOTIDE SEQUENCE</scope>
    <source>
        <tissue evidence="1">Shoot tissue taken approximately 20 cm above the soil surface</tissue>
    </source>
</reference>
<dbReference type="EMBL" id="GBRH01274726">
    <property type="protein sequence ID" value="JAD23169.1"/>
    <property type="molecule type" value="Transcribed_RNA"/>
</dbReference>
<reference evidence="1" key="1">
    <citation type="submission" date="2014-09" db="EMBL/GenBank/DDBJ databases">
        <authorList>
            <person name="Magalhaes I.L.F."/>
            <person name="Oliveira U."/>
            <person name="Santos F.R."/>
            <person name="Vidigal T.H.D.A."/>
            <person name="Brescovit A.D."/>
            <person name="Santos A.J."/>
        </authorList>
    </citation>
    <scope>NUCLEOTIDE SEQUENCE</scope>
    <source>
        <tissue evidence="1">Shoot tissue taken approximately 20 cm above the soil surface</tissue>
    </source>
</reference>
<protein>
    <submittedName>
        <fullName evidence="1">Uncharacterized protein</fullName>
    </submittedName>
</protein>
<name>A0A0A8YB35_ARUDO</name>
<accession>A0A0A8YB35</accession>